<feature type="region of interest" description="Disordered" evidence="1">
    <location>
        <begin position="331"/>
        <end position="403"/>
    </location>
</feature>
<feature type="compositionally biased region" description="Acidic residues" evidence="1">
    <location>
        <begin position="144"/>
        <end position="154"/>
    </location>
</feature>
<dbReference type="GO" id="GO:0045202">
    <property type="term" value="C:synapse"/>
    <property type="evidence" value="ECO:0007669"/>
    <property type="project" value="TreeGrafter"/>
</dbReference>
<dbReference type="InterPro" id="IPR005607">
    <property type="entry name" value="BSD_dom"/>
</dbReference>
<evidence type="ECO:0000259" key="2">
    <source>
        <dbReference type="PROSITE" id="PS50858"/>
    </source>
</evidence>
<proteinExistence type="predicted"/>
<dbReference type="PANTHER" id="PTHR16019">
    <property type="entry name" value="SYNAPSE-ASSOCIATED PROTEIN"/>
    <property type="match status" value="1"/>
</dbReference>
<dbReference type="InterPro" id="IPR051494">
    <property type="entry name" value="BSD_domain-containing"/>
</dbReference>
<dbReference type="AlphaFoldDB" id="A0A1B6FPQ6"/>
<evidence type="ECO:0000313" key="3">
    <source>
        <dbReference type="EMBL" id="JAS52195.1"/>
    </source>
</evidence>
<feature type="region of interest" description="Disordered" evidence="1">
    <location>
        <begin position="1"/>
        <end position="66"/>
    </location>
</feature>
<dbReference type="EMBL" id="GECZ01017574">
    <property type="protein sequence ID" value="JAS52195.1"/>
    <property type="molecule type" value="Transcribed_RNA"/>
</dbReference>
<protein>
    <recommendedName>
        <fullName evidence="2">BSD domain-containing protein</fullName>
    </recommendedName>
</protein>
<feature type="compositionally biased region" description="Polar residues" evidence="1">
    <location>
        <begin position="331"/>
        <end position="341"/>
    </location>
</feature>
<dbReference type="Gene3D" id="1.10.3970.10">
    <property type="entry name" value="BSD domain"/>
    <property type="match status" value="1"/>
</dbReference>
<dbReference type="GO" id="GO:0048172">
    <property type="term" value="P:regulation of short-term neuronal synaptic plasticity"/>
    <property type="evidence" value="ECO:0007669"/>
    <property type="project" value="TreeGrafter"/>
</dbReference>
<feature type="domain" description="BSD" evidence="2">
    <location>
        <begin position="267"/>
        <end position="319"/>
    </location>
</feature>
<reference evidence="3" key="1">
    <citation type="submission" date="2015-11" db="EMBL/GenBank/DDBJ databases">
        <title>De novo transcriptome assembly of four potential Pierce s Disease insect vectors from Arizona vineyards.</title>
        <authorList>
            <person name="Tassone E.E."/>
        </authorList>
    </citation>
    <scope>NUCLEOTIDE SEQUENCE</scope>
</reference>
<dbReference type="SUPFAM" id="SSF140383">
    <property type="entry name" value="BSD domain-like"/>
    <property type="match status" value="1"/>
</dbReference>
<dbReference type="GO" id="GO:0038203">
    <property type="term" value="P:TORC2 signaling"/>
    <property type="evidence" value="ECO:0007669"/>
    <property type="project" value="TreeGrafter"/>
</dbReference>
<dbReference type="GO" id="GO:0005794">
    <property type="term" value="C:Golgi apparatus"/>
    <property type="evidence" value="ECO:0007669"/>
    <property type="project" value="TreeGrafter"/>
</dbReference>
<dbReference type="InterPro" id="IPR035925">
    <property type="entry name" value="BSD_dom_sf"/>
</dbReference>
<dbReference type="GO" id="GO:0005634">
    <property type="term" value="C:nucleus"/>
    <property type="evidence" value="ECO:0007669"/>
    <property type="project" value="TreeGrafter"/>
</dbReference>
<feature type="compositionally biased region" description="Polar residues" evidence="1">
    <location>
        <begin position="1"/>
        <end position="13"/>
    </location>
</feature>
<dbReference type="Pfam" id="PF03909">
    <property type="entry name" value="BSD"/>
    <property type="match status" value="1"/>
</dbReference>
<evidence type="ECO:0000256" key="1">
    <source>
        <dbReference type="SAM" id="MobiDB-lite"/>
    </source>
</evidence>
<feature type="compositionally biased region" description="Basic and acidic residues" evidence="1">
    <location>
        <begin position="18"/>
        <end position="29"/>
    </location>
</feature>
<dbReference type="SMART" id="SM00751">
    <property type="entry name" value="BSD"/>
    <property type="match status" value="1"/>
</dbReference>
<name>A0A1B6FPQ6_9HEMI</name>
<sequence length="441" mass="47653">MFSGLTNQVSNWMGSGGKKPDGEIPKTEEDQSSPVVDNSVGGLEPDKKDTSPTKGGSRLDMLGNLGSVKTQMTSWLGSASIPSFRKGDGTADGSEALDNPPLGVESPASEKSVKGSPMEKDEDDNSRVAKVGVDSSATGGADSDAGDPNEEGDPLDDKDPQAFGGAVSTKALQGAKSIGSFLYSAVNTAGKKVTETTAKIKKTVEENSLLGEFNKEQEAFIKEKQGKGGETAVPPWVGYSNQESLKEECLALSQDKRNFVRSPPAGVDFQFDYETSYPVAMATLAEDPSLESMRFELVPKVISEENFWRNYFYRVSLICQASELNSMAQEGNTLDSRTSTEPAAKATVPSPMEAPYNPVTDSPSHEFVSDNFRPSSQDLEEVREGMKKLGLDPPPVKEEEWERELEAELQDFEVVASGDKKGIDAQWESQIEEMLDAEDLK</sequence>
<dbReference type="PROSITE" id="PS50858">
    <property type="entry name" value="BSD"/>
    <property type="match status" value="1"/>
</dbReference>
<organism evidence="3">
    <name type="scientific">Cuerna arida</name>
    <dbReference type="NCBI Taxonomy" id="1464854"/>
    <lineage>
        <taxon>Eukaryota</taxon>
        <taxon>Metazoa</taxon>
        <taxon>Ecdysozoa</taxon>
        <taxon>Arthropoda</taxon>
        <taxon>Hexapoda</taxon>
        <taxon>Insecta</taxon>
        <taxon>Pterygota</taxon>
        <taxon>Neoptera</taxon>
        <taxon>Paraneoptera</taxon>
        <taxon>Hemiptera</taxon>
        <taxon>Auchenorrhyncha</taxon>
        <taxon>Membracoidea</taxon>
        <taxon>Cicadellidae</taxon>
        <taxon>Cicadellinae</taxon>
        <taxon>Proconiini</taxon>
        <taxon>Cuerna</taxon>
    </lineage>
</organism>
<gene>
    <name evidence="3" type="ORF">g.36733</name>
</gene>
<feature type="compositionally biased region" description="Basic and acidic residues" evidence="1">
    <location>
        <begin position="380"/>
        <end position="403"/>
    </location>
</feature>
<feature type="region of interest" description="Disordered" evidence="1">
    <location>
        <begin position="79"/>
        <end position="167"/>
    </location>
</feature>
<accession>A0A1B6FPQ6</accession>
<dbReference type="PANTHER" id="PTHR16019:SF6">
    <property type="entry name" value="SYNAPSE-ASSOCIATED PROTEIN 1"/>
    <property type="match status" value="1"/>
</dbReference>